<dbReference type="EMBL" id="GGEC01006730">
    <property type="protein sequence ID" value="MBW87213.1"/>
    <property type="molecule type" value="Transcribed_RNA"/>
</dbReference>
<keyword evidence="1" id="KW-0472">Membrane</keyword>
<accession>A0A2P2J175</accession>
<keyword evidence="1" id="KW-0812">Transmembrane</keyword>
<evidence type="ECO:0000313" key="2">
    <source>
        <dbReference type="EMBL" id="MBW87213.1"/>
    </source>
</evidence>
<dbReference type="AlphaFoldDB" id="A0A2P2J175"/>
<keyword evidence="1" id="KW-1133">Transmembrane helix</keyword>
<protein>
    <submittedName>
        <fullName evidence="2">Uncharacterized protein</fullName>
    </submittedName>
</protein>
<name>A0A2P2J175_RHIMU</name>
<feature type="transmembrane region" description="Helical" evidence="1">
    <location>
        <begin position="7"/>
        <end position="24"/>
    </location>
</feature>
<proteinExistence type="predicted"/>
<evidence type="ECO:0000256" key="1">
    <source>
        <dbReference type="SAM" id="Phobius"/>
    </source>
</evidence>
<sequence length="35" mass="4248">MIWGFEVLLLIPIYFLATWSFTFWCQNEGFSVLFQ</sequence>
<reference evidence="2" key="1">
    <citation type="submission" date="2018-02" db="EMBL/GenBank/DDBJ databases">
        <title>Rhizophora mucronata_Transcriptome.</title>
        <authorList>
            <person name="Meera S.P."/>
            <person name="Sreeshan A."/>
            <person name="Augustine A."/>
        </authorList>
    </citation>
    <scope>NUCLEOTIDE SEQUENCE</scope>
    <source>
        <tissue evidence="2">Leaf</tissue>
    </source>
</reference>
<organism evidence="2">
    <name type="scientific">Rhizophora mucronata</name>
    <name type="common">Asiatic mangrove</name>
    <dbReference type="NCBI Taxonomy" id="61149"/>
    <lineage>
        <taxon>Eukaryota</taxon>
        <taxon>Viridiplantae</taxon>
        <taxon>Streptophyta</taxon>
        <taxon>Embryophyta</taxon>
        <taxon>Tracheophyta</taxon>
        <taxon>Spermatophyta</taxon>
        <taxon>Magnoliopsida</taxon>
        <taxon>eudicotyledons</taxon>
        <taxon>Gunneridae</taxon>
        <taxon>Pentapetalae</taxon>
        <taxon>rosids</taxon>
        <taxon>fabids</taxon>
        <taxon>Malpighiales</taxon>
        <taxon>Rhizophoraceae</taxon>
        <taxon>Rhizophora</taxon>
    </lineage>
</organism>